<accession>A0A1R3R6J3</accession>
<gene>
    <name evidence="1" type="ORF">ASPCADRAFT_60134</name>
</gene>
<dbReference type="VEuPathDB" id="FungiDB:ASPCADRAFT_60134"/>
<dbReference type="PANTHER" id="PTHR34144:SF5">
    <property type="entry name" value="ALPHA-1,3-MANNOSYLTRANSFERASE CMT1"/>
    <property type="match status" value="1"/>
</dbReference>
<dbReference type="PANTHER" id="PTHR34144">
    <property type="entry name" value="CHROMOSOME 8, WHOLE GENOME SHOTGUN SEQUENCE"/>
    <property type="match status" value="1"/>
</dbReference>
<name>A0A1R3R6J3_ASPC5</name>
<sequence length="434" mass="49084">MGSFRLPTLWRRLLLVLGAFVLLCLLYSTSDSGWTLWQAATAQVRVSSCTGFELASVSKNLHDRMKAESDYTPAEIEQFVCGIVNHDMSASAQLECPATISSRYQTLIPIDVGASPEIAYFFALNLHQVIHIILPLMGSILEAIRYLGPEHCAVSIVEGRSTDGTYEILAALKAELDVMGVRYYLSRSSLNPLGPGENRIKDLAELRNMALEPLITGVKQKNVLFGHDPMIIFINDIGICAEDILELAYQQKVQAATMTCAFDWREEGVIHDVWVSRDLAGDLFFDISSDGRIWDSHNLFSHHEDSRQRFSKQLPVQVFSCWGGMVTLDSGPFIDGQVQFRYSEEDECYQGEPTLLAQDLWRQGMGKVLAVPAVNVAYEYRWTLRAKQDKGYVHDIINKPRYTGHRELVRWQQEPPKKIKCMPSWDEQSWVDAI</sequence>
<keyword evidence="2" id="KW-1185">Reference proteome</keyword>
<dbReference type="EMBL" id="KV907593">
    <property type="protein sequence ID" value="OOF90098.1"/>
    <property type="molecule type" value="Genomic_DNA"/>
</dbReference>
<dbReference type="AlphaFoldDB" id="A0A1R3R6J3"/>
<dbReference type="Proteomes" id="UP000188318">
    <property type="component" value="Unassembled WGS sequence"/>
</dbReference>
<evidence type="ECO:0000313" key="2">
    <source>
        <dbReference type="Proteomes" id="UP000188318"/>
    </source>
</evidence>
<organism evidence="1 2">
    <name type="scientific">Aspergillus carbonarius (strain ITEM 5010)</name>
    <dbReference type="NCBI Taxonomy" id="602072"/>
    <lineage>
        <taxon>Eukaryota</taxon>
        <taxon>Fungi</taxon>
        <taxon>Dikarya</taxon>
        <taxon>Ascomycota</taxon>
        <taxon>Pezizomycotina</taxon>
        <taxon>Eurotiomycetes</taxon>
        <taxon>Eurotiomycetidae</taxon>
        <taxon>Eurotiales</taxon>
        <taxon>Aspergillaceae</taxon>
        <taxon>Aspergillus</taxon>
        <taxon>Aspergillus subgen. Circumdati</taxon>
    </lineage>
</organism>
<protein>
    <submittedName>
        <fullName evidence="1">Glycosyltransferase family 69 protein</fullName>
    </submittedName>
</protein>
<proteinExistence type="predicted"/>
<dbReference type="InterPro" id="IPR021047">
    <property type="entry name" value="Mannosyltransferase_CMT1"/>
</dbReference>
<dbReference type="OMA" id="CYMGEPT"/>
<keyword evidence="1" id="KW-0808">Transferase</keyword>
<reference evidence="2" key="1">
    <citation type="journal article" date="2017" name="Genome Biol.">
        <title>Comparative genomics reveals high biological diversity and specific adaptations in the industrially and medically important fungal genus Aspergillus.</title>
        <authorList>
            <person name="de Vries R.P."/>
            <person name="Riley R."/>
            <person name="Wiebenga A."/>
            <person name="Aguilar-Osorio G."/>
            <person name="Amillis S."/>
            <person name="Uchima C.A."/>
            <person name="Anderluh G."/>
            <person name="Asadollahi M."/>
            <person name="Askin M."/>
            <person name="Barry K."/>
            <person name="Battaglia E."/>
            <person name="Bayram O."/>
            <person name="Benocci T."/>
            <person name="Braus-Stromeyer S.A."/>
            <person name="Caldana C."/>
            <person name="Canovas D."/>
            <person name="Cerqueira G.C."/>
            <person name="Chen F."/>
            <person name="Chen W."/>
            <person name="Choi C."/>
            <person name="Clum A."/>
            <person name="Dos Santos R.A."/>
            <person name="Damasio A.R."/>
            <person name="Diallinas G."/>
            <person name="Emri T."/>
            <person name="Fekete E."/>
            <person name="Flipphi M."/>
            <person name="Freyberg S."/>
            <person name="Gallo A."/>
            <person name="Gournas C."/>
            <person name="Habgood R."/>
            <person name="Hainaut M."/>
            <person name="Harispe M.L."/>
            <person name="Henrissat B."/>
            <person name="Hilden K.S."/>
            <person name="Hope R."/>
            <person name="Hossain A."/>
            <person name="Karabika E."/>
            <person name="Karaffa L."/>
            <person name="Karanyi Z."/>
            <person name="Krasevec N."/>
            <person name="Kuo A."/>
            <person name="Kusch H."/>
            <person name="LaButti K."/>
            <person name="Lagendijk E.L."/>
            <person name="Lapidus A."/>
            <person name="Levasseur A."/>
            <person name="Lindquist E."/>
            <person name="Lipzen A."/>
            <person name="Logrieco A.F."/>
            <person name="MacCabe A."/>
            <person name="Maekelae M.R."/>
            <person name="Malavazi I."/>
            <person name="Melin P."/>
            <person name="Meyer V."/>
            <person name="Mielnichuk N."/>
            <person name="Miskei M."/>
            <person name="Molnar A.P."/>
            <person name="Mule G."/>
            <person name="Ngan C.Y."/>
            <person name="Orejas M."/>
            <person name="Orosz E."/>
            <person name="Ouedraogo J.P."/>
            <person name="Overkamp K.M."/>
            <person name="Park H.-S."/>
            <person name="Perrone G."/>
            <person name="Piumi F."/>
            <person name="Punt P.J."/>
            <person name="Ram A.F."/>
            <person name="Ramon A."/>
            <person name="Rauscher S."/>
            <person name="Record E."/>
            <person name="Riano-Pachon D.M."/>
            <person name="Robert V."/>
            <person name="Roehrig J."/>
            <person name="Ruller R."/>
            <person name="Salamov A."/>
            <person name="Salih N.S."/>
            <person name="Samson R.A."/>
            <person name="Sandor E."/>
            <person name="Sanguinetti M."/>
            <person name="Schuetze T."/>
            <person name="Sepcic K."/>
            <person name="Shelest E."/>
            <person name="Sherlock G."/>
            <person name="Sophianopoulou V."/>
            <person name="Squina F.M."/>
            <person name="Sun H."/>
            <person name="Susca A."/>
            <person name="Todd R.B."/>
            <person name="Tsang A."/>
            <person name="Unkles S.E."/>
            <person name="van de Wiele N."/>
            <person name="van Rossen-Uffink D."/>
            <person name="Oliveira J.V."/>
            <person name="Vesth T.C."/>
            <person name="Visser J."/>
            <person name="Yu J.-H."/>
            <person name="Zhou M."/>
            <person name="Andersen M.R."/>
            <person name="Archer D.B."/>
            <person name="Baker S.E."/>
            <person name="Benoit I."/>
            <person name="Brakhage A.A."/>
            <person name="Braus G.H."/>
            <person name="Fischer R."/>
            <person name="Frisvad J.C."/>
            <person name="Goldman G.H."/>
            <person name="Houbraken J."/>
            <person name="Oakley B."/>
            <person name="Pocsi I."/>
            <person name="Scazzocchio C."/>
            <person name="Seiboth B."/>
            <person name="vanKuyk P.A."/>
            <person name="Wortman J."/>
            <person name="Dyer P.S."/>
            <person name="Grigoriev I.V."/>
        </authorList>
    </citation>
    <scope>NUCLEOTIDE SEQUENCE [LARGE SCALE GENOMIC DNA]</scope>
    <source>
        <strain evidence="2">ITEM 5010</strain>
    </source>
</reference>
<dbReference type="GO" id="GO:0016740">
    <property type="term" value="F:transferase activity"/>
    <property type="evidence" value="ECO:0007669"/>
    <property type="project" value="UniProtKB-KW"/>
</dbReference>
<dbReference type="OrthoDB" id="262547at2759"/>
<evidence type="ECO:0000313" key="1">
    <source>
        <dbReference type="EMBL" id="OOF90098.1"/>
    </source>
</evidence>
<dbReference type="Pfam" id="PF11735">
    <property type="entry name" value="CAP59_mtransfer"/>
    <property type="match status" value="1"/>
</dbReference>